<dbReference type="Proteomes" id="UP000031982">
    <property type="component" value="Unassembled WGS sequence"/>
</dbReference>
<comment type="caution">
    <text evidence="1">The sequence shown here is derived from an EMBL/GenBank/DDBJ whole genome shotgun (WGS) entry which is preliminary data.</text>
</comment>
<evidence type="ECO:0000313" key="1">
    <source>
        <dbReference type="EMBL" id="KIL80742.1"/>
    </source>
</evidence>
<reference evidence="1 2" key="1">
    <citation type="submission" date="2015-01" db="EMBL/GenBank/DDBJ databases">
        <title>Genome Assembly of Bacillus badius MTCC 1458.</title>
        <authorList>
            <person name="Verma A."/>
            <person name="Khatri I."/>
            <person name="Mual P."/>
            <person name="Subramanian S."/>
            <person name="Krishnamurthi S."/>
        </authorList>
    </citation>
    <scope>NUCLEOTIDE SEQUENCE [LARGE SCALE GENOMIC DNA]</scope>
    <source>
        <strain evidence="1 2">MTCC 1458</strain>
    </source>
</reference>
<evidence type="ECO:0008006" key="3">
    <source>
        <dbReference type="Google" id="ProtNLM"/>
    </source>
</evidence>
<dbReference type="RefSeq" id="WP_041113156.1">
    <property type="nucleotide sequence ID" value="NZ_BSSZ01000010.1"/>
</dbReference>
<name>A0ABR5B1A5_BACBA</name>
<evidence type="ECO:0000313" key="2">
    <source>
        <dbReference type="Proteomes" id="UP000031982"/>
    </source>
</evidence>
<organism evidence="1 2">
    <name type="scientific">Bacillus badius</name>
    <dbReference type="NCBI Taxonomy" id="1455"/>
    <lineage>
        <taxon>Bacteria</taxon>
        <taxon>Bacillati</taxon>
        <taxon>Bacillota</taxon>
        <taxon>Bacilli</taxon>
        <taxon>Bacillales</taxon>
        <taxon>Bacillaceae</taxon>
        <taxon>Pseudobacillus</taxon>
    </lineage>
</organism>
<protein>
    <recommendedName>
        <fullName evidence="3">Phage protein</fullName>
    </recommendedName>
</protein>
<proteinExistence type="predicted"/>
<keyword evidence="2" id="KW-1185">Reference proteome</keyword>
<dbReference type="EMBL" id="JXLP01000001">
    <property type="protein sequence ID" value="KIL80742.1"/>
    <property type="molecule type" value="Genomic_DNA"/>
</dbReference>
<sequence>MASIKTNKGREKLAKAHNGTASLPAVVGMVFGTGGVDSNGKPRDLKGSETALFSKAIEKTGAQVTKTFPTPYTARYTCTLDADIDQLIGKNINEAGLVDAEGDLIAMKTFTNKGMETRMTIEFDYDAEF</sequence>
<accession>A0ABR5B1A5</accession>
<gene>
    <name evidence="1" type="ORF">SD77_0590</name>
</gene>